<dbReference type="OrthoDB" id="407325at2759"/>
<evidence type="ECO:0000313" key="3">
    <source>
        <dbReference type="Proteomes" id="UP000780801"/>
    </source>
</evidence>
<gene>
    <name evidence="2" type="ORF">BGW38_005824</name>
</gene>
<feature type="compositionally biased region" description="Polar residues" evidence="1">
    <location>
        <begin position="46"/>
        <end position="55"/>
    </location>
</feature>
<feature type="compositionally biased region" description="Basic and acidic residues" evidence="1">
    <location>
        <begin position="56"/>
        <end position="70"/>
    </location>
</feature>
<evidence type="ECO:0000313" key="2">
    <source>
        <dbReference type="EMBL" id="KAF9586393.1"/>
    </source>
</evidence>
<dbReference type="Gene3D" id="3.40.50.150">
    <property type="entry name" value="Vaccinia Virus protein VP39"/>
    <property type="match status" value="1"/>
</dbReference>
<dbReference type="Proteomes" id="UP000780801">
    <property type="component" value="Unassembled WGS sequence"/>
</dbReference>
<dbReference type="Pfam" id="PF10294">
    <property type="entry name" value="Methyltransf_16"/>
    <property type="match status" value="1"/>
</dbReference>
<dbReference type="InterPro" id="IPR029063">
    <property type="entry name" value="SAM-dependent_MTases_sf"/>
</dbReference>
<dbReference type="SUPFAM" id="SSF53335">
    <property type="entry name" value="S-adenosyl-L-methionine-dependent methyltransferases"/>
    <property type="match status" value="1"/>
</dbReference>
<evidence type="ECO:0000256" key="1">
    <source>
        <dbReference type="SAM" id="MobiDB-lite"/>
    </source>
</evidence>
<comment type="caution">
    <text evidence="2">The sequence shown here is derived from an EMBL/GenBank/DDBJ whole genome shotgun (WGS) entry which is preliminary data.</text>
</comment>
<dbReference type="CDD" id="cd02440">
    <property type="entry name" value="AdoMet_MTases"/>
    <property type="match status" value="1"/>
</dbReference>
<dbReference type="AlphaFoldDB" id="A0A9P6G366"/>
<sequence>MLMIEGPKFPGYDFSPRASQLAERQDLEPFVIKGHRVVLPSRTDELQSSQLQQEGANHESETLKQKDEQPLSHTASTAKSVWDCSIVLGKYMEALEDKTPGYWSNKNVLELGAGQGIVSLSAAALGVSKVIVTDVSTALPDLQEGVQLNGFTENNVHVVELDWTSRDLAVHHISENLLGQEKSLDFILASDVVWVDYLVPHLVDTIADLMKLRSSQGSSPTLLLAYQVRSLRSDRVLFESLDKLGLKREKVRFDGGSDADNSNFSVFLDFDFRKPDLAIWRFWKEE</sequence>
<organism evidence="2 3">
    <name type="scientific">Lunasporangiospora selenospora</name>
    <dbReference type="NCBI Taxonomy" id="979761"/>
    <lineage>
        <taxon>Eukaryota</taxon>
        <taxon>Fungi</taxon>
        <taxon>Fungi incertae sedis</taxon>
        <taxon>Mucoromycota</taxon>
        <taxon>Mortierellomycotina</taxon>
        <taxon>Mortierellomycetes</taxon>
        <taxon>Mortierellales</taxon>
        <taxon>Mortierellaceae</taxon>
        <taxon>Lunasporangiospora</taxon>
    </lineage>
</organism>
<name>A0A9P6G366_9FUNG</name>
<dbReference type="PANTHER" id="PTHR14614">
    <property type="entry name" value="HEPATOCELLULAR CARCINOMA-ASSOCIATED ANTIGEN"/>
    <property type="match status" value="1"/>
</dbReference>
<feature type="region of interest" description="Disordered" evidence="1">
    <location>
        <begin position="45"/>
        <end position="74"/>
    </location>
</feature>
<proteinExistence type="predicted"/>
<protein>
    <recommendedName>
        <fullName evidence="4">Lysine methyltransferase</fullName>
    </recommendedName>
</protein>
<dbReference type="InterPro" id="IPR019410">
    <property type="entry name" value="Methyltransf_16"/>
</dbReference>
<accession>A0A9P6G366</accession>
<evidence type="ECO:0008006" key="4">
    <source>
        <dbReference type="Google" id="ProtNLM"/>
    </source>
</evidence>
<keyword evidence="3" id="KW-1185">Reference proteome</keyword>
<dbReference type="EMBL" id="JAABOA010000037">
    <property type="protein sequence ID" value="KAF9586393.1"/>
    <property type="molecule type" value="Genomic_DNA"/>
</dbReference>
<reference evidence="2" key="1">
    <citation type="journal article" date="2020" name="Fungal Divers.">
        <title>Resolving the Mortierellaceae phylogeny through synthesis of multi-gene phylogenetics and phylogenomics.</title>
        <authorList>
            <person name="Vandepol N."/>
            <person name="Liber J."/>
            <person name="Desiro A."/>
            <person name="Na H."/>
            <person name="Kennedy M."/>
            <person name="Barry K."/>
            <person name="Grigoriev I.V."/>
            <person name="Miller A.N."/>
            <person name="O'Donnell K."/>
            <person name="Stajich J.E."/>
            <person name="Bonito G."/>
        </authorList>
    </citation>
    <scope>NUCLEOTIDE SEQUENCE</scope>
    <source>
        <strain evidence="2">KOD1015</strain>
    </source>
</reference>